<protein>
    <submittedName>
        <fullName evidence="2">Antifreeze protein</fullName>
    </submittedName>
</protein>
<dbReference type="EMBL" id="VCPC01000003">
    <property type="protein sequence ID" value="TMV11951.1"/>
    <property type="molecule type" value="Genomic_DNA"/>
</dbReference>
<reference evidence="2 3" key="1">
    <citation type="submission" date="2019-05" db="EMBL/GenBank/DDBJ databases">
        <title>Marivita sp. nov. isolated from sea sediment.</title>
        <authorList>
            <person name="Kim W."/>
        </authorList>
    </citation>
    <scope>NUCLEOTIDE SEQUENCE [LARGE SCALE GENOMIC DNA]</scope>
    <source>
        <strain evidence="2 3">CAU 1492</strain>
    </source>
</reference>
<proteinExistence type="predicted"/>
<evidence type="ECO:0000313" key="2">
    <source>
        <dbReference type="EMBL" id="TMV11951.1"/>
    </source>
</evidence>
<name>A0ABY2X930_9RHOB</name>
<feature type="compositionally biased region" description="Basic residues" evidence="1">
    <location>
        <begin position="77"/>
        <end position="98"/>
    </location>
</feature>
<organism evidence="2 3">
    <name type="scientific">Arenibacterium halophilum</name>
    <dbReference type="NCBI Taxonomy" id="2583821"/>
    <lineage>
        <taxon>Bacteria</taxon>
        <taxon>Pseudomonadati</taxon>
        <taxon>Pseudomonadota</taxon>
        <taxon>Alphaproteobacteria</taxon>
        <taxon>Rhodobacterales</taxon>
        <taxon>Paracoccaceae</taxon>
        <taxon>Arenibacterium</taxon>
    </lineage>
</organism>
<keyword evidence="3" id="KW-1185">Reference proteome</keyword>
<dbReference type="Proteomes" id="UP001191082">
    <property type="component" value="Unassembled WGS sequence"/>
</dbReference>
<evidence type="ECO:0000313" key="3">
    <source>
        <dbReference type="Proteomes" id="UP001191082"/>
    </source>
</evidence>
<sequence length="98" mass="10748">MQMLNSMSAVATLAVEAQTVVGFRMMGLAGLWSVTKSENRRMVDEKFPAFAESAMSALFAGVRGMPPAAVMQAAVKPLRKRTRSNSRRLARRGPRLHV</sequence>
<feature type="region of interest" description="Disordered" evidence="1">
    <location>
        <begin position="74"/>
        <end position="98"/>
    </location>
</feature>
<gene>
    <name evidence="2" type="ORF">FGK64_14665</name>
</gene>
<evidence type="ECO:0000256" key="1">
    <source>
        <dbReference type="SAM" id="MobiDB-lite"/>
    </source>
</evidence>
<comment type="caution">
    <text evidence="2">The sequence shown here is derived from an EMBL/GenBank/DDBJ whole genome shotgun (WGS) entry which is preliminary data.</text>
</comment>
<accession>A0ABY2X930</accession>